<dbReference type="PANTHER" id="PTHR43630:SF1">
    <property type="entry name" value="POLY-BETA-1,6-N-ACETYL-D-GLUCOSAMINE SYNTHASE"/>
    <property type="match status" value="1"/>
</dbReference>
<keyword evidence="3 6" id="KW-0808">Transferase</keyword>
<dbReference type="InterPro" id="IPR001173">
    <property type="entry name" value="Glyco_trans_2-like"/>
</dbReference>
<feature type="transmembrane region" description="Helical" evidence="4">
    <location>
        <begin position="332"/>
        <end position="349"/>
    </location>
</feature>
<feature type="transmembrane region" description="Helical" evidence="4">
    <location>
        <begin position="301"/>
        <end position="320"/>
    </location>
</feature>
<dbReference type="SUPFAM" id="SSF53448">
    <property type="entry name" value="Nucleotide-diphospho-sugar transferases"/>
    <property type="match status" value="1"/>
</dbReference>
<keyword evidence="4" id="KW-0472">Membrane</keyword>
<gene>
    <name evidence="6" type="primary">pgaC_1</name>
    <name evidence="6" type="ORF">Poly21_21720</name>
</gene>
<feature type="transmembrane region" description="Helical" evidence="4">
    <location>
        <begin position="361"/>
        <end position="380"/>
    </location>
</feature>
<evidence type="ECO:0000259" key="5">
    <source>
        <dbReference type="Pfam" id="PF00535"/>
    </source>
</evidence>
<dbReference type="Pfam" id="PF00535">
    <property type="entry name" value="Glycos_transf_2"/>
    <property type="match status" value="1"/>
</dbReference>
<dbReference type="Gene3D" id="3.90.550.10">
    <property type="entry name" value="Spore Coat Polysaccharide Biosynthesis Protein SpsA, Chain A"/>
    <property type="match status" value="1"/>
</dbReference>
<comment type="similarity">
    <text evidence="1">Belongs to the glycosyltransferase 2 family.</text>
</comment>
<dbReference type="PANTHER" id="PTHR43630">
    <property type="entry name" value="POLY-BETA-1,6-N-ACETYL-D-GLUCOSAMINE SYNTHASE"/>
    <property type="match status" value="1"/>
</dbReference>
<evidence type="ECO:0000313" key="6">
    <source>
        <dbReference type="EMBL" id="TWU19993.1"/>
    </source>
</evidence>
<feature type="domain" description="Glycosyltransferase 2-like" evidence="5">
    <location>
        <begin position="46"/>
        <end position="216"/>
    </location>
</feature>
<name>A0A5C6C5X2_9BACT</name>
<keyword evidence="4" id="KW-1133">Transmembrane helix</keyword>
<reference evidence="6 7" key="1">
    <citation type="journal article" date="2020" name="Antonie Van Leeuwenhoek">
        <title>Rhodopirellula heiligendammensis sp. nov., Rhodopirellula pilleata sp. nov., and Rhodopirellula solitaria sp. nov. isolated from natural or artificial marine surfaces in Northern Germany and California, USA, and emended description of the genus Rhodopirellula.</title>
        <authorList>
            <person name="Kallscheuer N."/>
            <person name="Wiegand S."/>
            <person name="Jogler M."/>
            <person name="Boedeker C."/>
            <person name="Peeters S.H."/>
            <person name="Rast P."/>
            <person name="Heuer A."/>
            <person name="Jetten M.S.M."/>
            <person name="Rohde M."/>
            <person name="Jogler C."/>
        </authorList>
    </citation>
    <scope>NUCLEOTIDE SEQUENCE [LARGE SCALE GENOMIC DNA]</scope>
    <source>
        <strain evidence="6 7">Poly21</strain>
    </source>
</reference>
<keyword evidence="7" id="KW-1185">Reference proteome</keyword>
<accession>A0A5C6C5X2</accession>
<dbReference type="AlphaFoldDB" id="A0A5C6C5X2"/>
<evidence type="ECO:0000256" key="1">
    <source>
        <dbReference type="ARBA" id="ARBA00006739"/>
    </source>
</evidence>
<dbReference type="Proteomes" id="UP000319908">
    <property type="component" value="Unassembled WGS sequence"/>
</dbReference>
<evidence type="ECO:0000256" key="2">
    <source>
        <dbReference type="ARBA" id="ARBA00022676"/>
    </source>
</evidence>
<keyword evidence="4" id="KW-0812">Transmembrane</keyword>
<evidence type="ECO:0000313" key="7">
    <source>
        <dbReference type="Proteomes" id="UP000319908"/>
    </source>
</evidence>
<dbReference type="CDD" id="cd06439">
    <property type="entry name" value="CESA_like_1"/>
    <property type="match status" value="1"/>
</dbReference>
<dbReference type="EC" id="2.4.1.-" evidence="6"/>
<comment type="caution">
    <text evidence="6">The sequence shown here is derived from an EMBL/GenBank/DDBJ whole genome shotgun (WGS) entry which is preliminary data.</text>
</comment>
<proteinExistence type="inferred from homology"/>
<evidence type="ECO:0000256" key="3">
    <source>
        <dbReference type="ARBA" id="ARBA00022679"/>
    </source>
</evidence>
<organism evidence="6 7">
    <name type="scientific">Allorhodopirellula heiligendammensis</name>
    <dbReference type="NCBI Taxonomy" id="2714739"/>
    <lineage>
        <taxon>Bacteria</taxon>
        <taxon>Pseudomonadati</taxon>
        <taxon>Planctomycetota</taxon>
        <taxon>Planctomycetia</taxon>
        <taxon>Pirellulales</taxon>
        <taxon>Pirellulaceae</taxon>
        <taxon>Allorhodopirellula</taxon>
    </lineage>
</organism>
<sequence>MLVLLHSYVVYPMLARLICRGQRRRITAQPGASLDAGDGRVWPAISVLVPAFNEADVIAGKIENLMGLDYPADRIEILIFDDGSSDRTVAVAEQAISGVHDGVTVEPAIRLIRGMQRRGKASAVNSLAGEARYDLWLLTDANVIMDRQALKHLAGQLEDPKVGAVTGPVVLVDSGESFQQGEILYYQIERSIQVAESLMGSVMGVDGGMYLVRRESVPPLPHDTILDDFTVSMAVMRQGQRIVYCKQAYATECGTVSARQEFRRRVRIAAGAVQLVGRGWLPKVSQPWLWFEFVSHKLIRWMSPVLLISAALALFGLGVFSGSTEHSGYRWAAVFGAAVSVLALAVSLLPVLQRSALGSVVHYLVLSQVAIGVGLIKGIFHMQPPQWEKADRVMERSQ</sequence>
<dbReference type="InterPro" id="IPR029044">
    <property type="entry name" value="Nucleotide-diphossugar_trans"/>
</dbReference>
<protein>
    <submittedName>
        <fullName evidence="6">Poly-beta-1,6-N-acetyl-D-glucosamine synthase</fullName>
        <ecNumber evidence="6">2.4.1.-</ecNumber>
    </submittedName>
</protein>
<keyword evidence="2 6" id="KW-0328">Glycosyltransferase</keyword>
<dbReference type="EMBL" id="SJPU01000001">
    <property type="protein sequence ID" value="TWU19993.1"/>
    <property type="molecule type" value="Genomic_DNA"/>
</dbReference>
<evidence type="ECO:0000256" key="4">
    <source>
        <dbReference type="SAM" id="Phobius"/>
    </source>
</evidence>
<dbReference type="GO" id="GO:0016757">
    <property type="term" value="F:glycosyltransferase activity"/>
    <property type="evidence" value="ECO:0007669"/>
    <property type="project" value="UniProtKB-KW"/>
</dbReference>